<dbReference type="GO" id="GO:0003677">
    <property type="term" value="F:DNA binding"/>
    <property type="evidence" value="ECO:0007669"/>
    <property type="project" value="UniProtKB-UniRule"/>
</dbReference>
<evidence type="ECO:0000259" key="3">
    <source>
        <dbReference type="PROSITE" id="PS50977"/>
    </source>
</evidence>
<feature type="domain" description="HTH tetR-type" evidence="3">
    <location>
        <begin position="7"/>
        <end position="67"/>
    </location>
</feature>
<keyword evidence="1 2" id="KW-0238">DNA-binding</keyword>
<keyword evidence="5" id="KW-1185">Reference proteome</keyword>
<dbReference type="InterPro" id="IPR009057">
    <property type="entry name" value="Homeodomain-like_sf"/>
</dbReference>
<dbReference type="InterPro" id="IPR050624">
    <property type="entry name" value="HTH-type_Tx_Regulator"/>
</dbReference>
<dbReference type="SUPFAM" id="SSF46689">
    <property type="entry name" value="Homeodomain-like"/>
    <property type="match status" value="1"/>
</dbReference>
<dbReference type="AlphaFoldDB" id="A0A1Z5IJQ9"/>
<evidence type="ECO:0000313" key="5">
    <source>
        <dbReference type="Proteomes" id="UP000198402"/>
    </source>
</evidence>
<dbReference type="STRING" id="1302250.GCA_001313225_01916"/>
<evidence type="ECO:0000256" key="1">
    <source>
        <dbReference type="ARBA" id="ARBA00023125"/>
    </source>
</evidence>
<accession>A0A1Z5IJQ9</accession>
<evidence type="ECO:0000313" key="4">
    <source>
        <dbReference type="EMBL" id="GAX02007.1"/>
    </source>
</evidence>
<dbReference type="PANTHER" id="PTHR43479">
    <property type="entry name" value="ACREF/ENVCD OPERON REPRESSOR-RELATED"/>
    <property type="match status" value="1"/>
</dbReference>
<name>A0A1Z5IJQ9_9LACO</name>
<dbReference type="Pfam" id="PF00440">
    <property type="entry name" value="TetR_N"/>
    <property type="match status" value="1"/>
</dbReference>
<dbReference type="RefSeq" id="WP_054655152.1">
    <property type="nucleotide sequence ID" value="NZ_BCMG01000011.1"/>
</dbReference>
<evidence type="ECO:0000256" key="2">
    <source>
        <dbReference type="PROSITE-ProRule" id="PRU00335"/>
    </source>
</evidence>
<protein>
    <submittedName>
        <fullName evidence="4">TetR family transcriptional regulator</fullName>
    </submittedName>
</protein>
<dbReference type="OrthoDB" id="9810250at2"/>
<comment type="caution">
    <text evidence="4">The sequence shown here is derived from an EMBL/GenBank/DDBJ whole genome shotgun (WGS) entry which is preliminary data.</text>
</comment>
<reference evidence="4 5" key="1">
    <citation type="submission" date="2015-11" db="EMBL/GenBank/DDBJ databases">
        <title>Draft genome sequences of new species of the genus Lactobacillus isolated from orchardgrass silage.</title>
        <authorList>
            <person name="Tohno M."/>
            <person name="Tanizawa Y."/>
            <person name="Arita M."/>
        </authorList>
    </citation>
    <scope>NUCLEOTIDE SEQUENCE [LARGE SCALE GENOMIC DNA]</scope>
    <source>
        <strain evidence="4 5">IWT126</strain>
    </source>
</reference>
<dbReference type="PROSITE" id="PS50977">
    <property type="entry name" value="HTH_TETR_2"/>
    <property type="match status" value="1"/>
</dbReference>
<dbReference type="InterPro" id="IPR001647">
    <property type="entry name" value="HTH_TetR"/>
</dbReference>
<dbReference type="PANTHER" id="PTHR43479:SF7">
    <property type="entry name" value="TETR-FAMILY TRANSCRIPTIONAL REGULATOR"/>
    <property type="match status" value="1"/>
</dbReference>
<dbReference type="EMBL" id="BCMG01000011">
    <property type="protein sequence ID" value="GAX02007.1"/>
    <property type="molecule type" value="Genomic_DNA"/>
</dbReference>
<organism evidence="4 5">
    <name type="scientific">Secundilactobacillus silagei JCM 19001</name>
    <dbReference type="NCBI Taxonomy" id="1302250"/>
    <lineage>
        <taxon>Bacteria</taxon>
        <taxon>Bacillati</taxon>
        <taxon>Bacillota</taxon>
        <taxon>Bacilli</taxon>
        <taxon>Lactobacillales</taxon>
        <taxon>Lactobacillaceae</taxon>
        <taxon>Secundilactobacillus</taxon>
    </lineage>
</organism>
<feature type="DNA-binding region" description="H-T-H motif" evidence="2">
    <location>
        <begin position="30"/>
        <end position="49"/>
    </location>
</feature>
<dbReference type="Proteomes" id="UP000198402">
    <property type="component" value="Unassembled WGS sequence"/>
</dbReference>
<gene>
    <name evidence="4" type="primary">tetR_23</name>
    <name evidence="4" type="ORF">IWT126_02071</name>
</gene>
<sequence>MASQQAARMEKNLQQALLNLLAQYPFEKITIQQIAEETMVNRTTVYAHYEDKFALLNATLQTQFTATEIAPEDLKTKPFTSLSLLCKGTLTQAVERQRNDMAFQTAMMQLFFHQLKQTDVVPTGLPEYMLIWRVKAVMHWVRETQQPYNLYTAGSILDGLTVHANELLDSRL</sequence>
<dbReference type="Gene3D" id="1.10.357.10">
    <property type="entry name" value="Tetracycline Repressor, domain 2"/>
    <property type="match status" value="1"/>
</dbReference>
<proteinExistence type="predicted"/>